<dbReference type="InterPro" id="IPR014729">
    <property type="entry name" value="Rossmann-like_a/b/a_fold"/>
</dbReference>
<proteinExistence type="inferred from homology"/>
<dbReference type="STRING" id="61395.A0A1Y1WFC7"/>
<evidence type="ECO:0000256" key="7">
    <source>
        <dbReference type="RuleBase" id="RU363039"/>
    </source>
</evidence>
<dbReference type="Proteomes" id="UP000193922">
    <property type="component" value="Unassembled WGS sequence"/>
</dbReference>
<protein>
    <recommendedName>
        <fullName evidence="9">Methionyl/Leucyl tRNA synthetase domain-containing protein</fullName>
    </recommendedName>
</protein>
<evidence type="ECO:0000313" key="11">
    <source>
        <dbReference type="Proteomes" id="UP000193922"/>
    </source>
</evidence>
<evidence type="ECO:0000256" key="8">
    <source>
        <dbReference type="SAM" id="MobiDB-lite"/>
    </source>
</evidence>
<dbReference type="Gene3D" id="1.10.730.10">
    <property type="entry name" value="Isoleucyl-tRNA Synthetase, Domain 1"/>
    <property type="match status" value="1"/>
</dbReference>
<dbReference type="Pfam" id="PF09334">
    <property type="entry name" value="tRNA-synt_1g"/>
    <property type="match status" value="2"/>
</dbReference>
<dbReference type="SUPFAM" id="SSF47323">
    <property type="entry name" value="Anticodon-binding domain of a subclass of class I aminoacyl-tRNA synthetases"/>
    <property type="match status" value="1"/>
</dbReference>
<keyword evidence="6 7" id="KW-0030">Aminoacyl-tRNA synthetase</keyword>
<dbReference type="AlphaFoldDB" id="A0A1Y1WFC7"/>
<dbReference type="GeneID" id="63805804"/>
<feature type="domain" description="Methionyl/Leucyl tRNA synthetase" evidence="9">
    <location>
        <begin position="123"/>
        <end position="314"/>
    </location>
</feature>
<keyword evidence="4 7" id="KW-0067">ATP-binding</keyword>
<dbReference type="Gene3D" id="2.170.220.10">
    <property type="match status" value="1"/>
</dbReference>
<feature type="region of interest" description="Disordered" evidence="8">
    <location>
        <begin position="403"/>
        <end position="428"/>
    </location>
</feature>
<dbReference type="GO" id="GO:0006431">
    <property type="term" value="P:methionyl-tRNA aminoacylation"/>
    <property type="evidence" value="ECO:0007669"/>
    <property type="project" value="TreeGrafter"/>
</dbReference>
<dbReference type="EMBL" id="MCFD01000003">
    <property type="protein sequence ID" value="ORX71946.1"/>
    <property type="molecule type" value="Genomic_DNA"/>
</dbReference>
<accession>A0A1Y1WFC7</accession>
<dbReference type="SUPFAM" id="SSF52374">
    <property type="entry name" value="Nucleotidylyl transferase"/>
    <property type="match status" value="1"/>
</dbReference>
<evidence type="ECO:0000259" key="9">
    <source>
        <dbReference type="Pfam" id="PF09334"/>
    </source>
</evidence>
<feature type="domain" description="Methionyl/Leucyl tRNA synthetase" evidence="9">
    <location>
        <begin position="29"/>
        <end position="84"/>
    </location>
</feature>
<keyword evidence="11" id="KW-1185">Reference proteome</keyword>
<reference evidence="10 11" key="1">
    <citation type="submission" date="2016-07" db="EMBL/GenBank/DDBJ databases">
        <title>Pervasive Adenine N6-methylation of Active Genes in Fungi.</title>
        <authorList>
            <consortium name="DOE Joint Genome Institute"/>
            <person name="Mondo S.J."/>
            <person name="Dannebaum R.O."/>
            <person name="Kuo R.C."/>
            <person name="Labutti K."/>
            <person name="Haridas S."/>
            <person name="Kuo A."/>
            <person name="Salamov A."/>
            <person name="Ahrendt S.R."/>
            <person name="Lipzen A."/>
            <person name="Sullivan W."/>
            <person name="Andreopoulos W.B."/>
            <person name="Clum A."/>
            <person name="Lindquist E."/>
            <person name="Daum C."/>
            <person name="Ramamoorthy G.K."/>
            <person name="Gryganskyi A."/>
            <person name="Culley D."/>
            <person name="Magnuson J.K."/>
            <person name="James T.Y."/>
            <person name="O'Malley M.A."/>
            <person name="Stajich J.E."/>
            <person name="Spatafora J.W."/>
            <person name="Visel A."/>
            <person name="Grigoriev I.V."/>
        </authorList>
    </citation>
    <scope>NUCLEOTIDE SEQUENCE [LARGE SCALE GENOMIC DNA]</scope>
    <source>
        <strain evidence="10 11">ATCC 12442</strain>
    </source>
</reference>
<evidence type="ECO:0000313" key="10">
    <source>
        <dbReference type="EMBL" id="ORX71946.1"/>
    </source>
</evidence>
<dbReference type="PANTHER" id="PTHR43326:SF1">
    <property type="entry name" value="METHIONINE--TRNA LIGASE, MITOCHONDRIAL"/>
    <property type="match status" value="1"/>
</dbReference>
<name>A0A1Y1WFC7_9FUNG</name>
<dbReference type="GO" id="GO:0005524">
    <property type="term" value="F:ATP binding"/>
    <property type="evidence" value="ECO:0007669"/>
    <property type="project" value="UniProtKB-KW"/>
</dbReference>
<comment type="similarity">
    <text evidence="1 7">Belongs to the class-I aminoacyl-tRNA synthetase family.</text>
</comment>
<comment type="caution">
    <text evidence="10">The sequence shown here is derived from an EMBL/GenBank/DDBJ whole genome shotgun (WGS) entry which is preliminary data.</text>
</comment>
<evidence type="ECO:0000256" key="1">
    <source>
        <dbReference type="ARBA" id="ARBA00005594"/>
    </source>
</evidence>
<dbReference type="InterPro" id="IPR015413">
    <property type="entry name" value="Methionyl/Leucyl_tRNA_Synth"/>
</dbReference>
<dbReference type="PANTHER" id="PTHR43326">
    <property type="entry name" value="METHIONYL-TRNA SYNTHETASE"/>
    <property type="match status" value="1"/>
</dbReference>
<keyword evidence="5 7" id="KW-0648">Protein biosynthesis</keyword>
<organism evidence="10 11">
    <name type="scientific">Linderina pennispora</name>
    <dbReference type="NCBI Taxonomy" id="61395"/>
    <lineage>
        <taxon>Eukaryota</taxon>
        <taxon>Fungi</taxon>
        <taxon>Fungi incertae sedis</taxon>
        <taxon>Zoopagomycota</taxon>
        <taxon>Kickxellomycotina</taxon>
        <taxon>Kickxellomycetes</taxon>
        <taxon>Kickxellales</taxon>
        <taxon>Kickxellaceae</taxon>
        <taxon>Linderina</taxon>
    </lineage>
</organism>
<dbReference type="GO" id="GO:0004825">
    <property type="term" value="F:methionine-tRNA ligase activity"/>
    <property type="evidence" value="ECO:0007669"/>
    <property type="project" value="InterPro"/>
</dbReference>
<keyword evidence="3 7" id="KW-0547">Nucleotide-binding</keyword>
<evidence type="ECO:0000256" key="2">
    <source>
        <dbReference type="ARBA" id="ARBA00022598"/>
    </source>
</evidence>
<evidence type="ECO:0000256" key="4">
    <source>
        <dbReference type="ARBA" id="ARBA00022840"/>
    </source>
</evidence>
<dbReference type="OrthoDB" id="24670at2759"/>
<sequence>MPEIIAHPLEAGSAWLSDKHSLTRPANNFYVTTPIFYVNSVPHIGHFYSMRYHELLGKTHGLKIQQAAEKAHEQPLAFCTKFSDRPSIRRCSISGTSLGEHSGWYAIEERIDPKTGKPGMFAIESEVNYKFRLSAFCDKLIRWIEETPDAIYPEIRRNEVLGWLRDGMDDLRLQWGIPVPGDADHTIYVWVDALWTAANTPRFFPPDLQVIGKDIVRFHAVYWPALLMAAGLPLPKRILAHAHWTMQGQKMSKSKGNVVDPFQAIAQYGLDPIRYFMMRNGGIADDGDYSNEQVVVRYKKDLVGQLANLAARCLSERLGADLNMPAKVKAQFDTGEFGRGLSVIFDALTTANRHVSDSEPWNIVKRTDPESKARLQAVLFYSLEAVRLASIMIQPVMPDKAAQAAGPSCGKDVEFGRGWQSPGPKTQVPGVAQLFPKLE</sequence>
<dbReference type="InterPro" id="IPR009080">
    <property type="entry name" value="tRNAsynth_Ia_anticodon-bd"/>
</dbReference>
<keyword evidence="2 7" id="KW-0436">Ligase</keyword>
<dbReference type="InterPro" id="IPR023457">
    <property type="entry name" value="Met-tRNA_synth_2"/>
</dbReference>
<evidence type="ECO:0000256" key="6">
    <source>
        <dbReference type="ARBA" id="ARBA00023146"/>
    </source>
</evidence>
<evidence type="ECO:0000256" key="5">
    <source>
        <dbReference type="ARBA" id="ARBA00022917"/>
    </source>
</evidence>
<dbReference type="Gene3D" id="3.40.50.620">
    <property type="entry name" value="HUPs"/>
    <property type="match status" value="2"/>
</dbReference>
<evidence type="ECO:0000256" key="3">
    <source>
        <dbReference type="ARBA" id="ARBA00022741"/>
    </source>
</evidence>
<gene>
    <name evidence="10" type="ORF">DL89DRAFT_274209</name>
</gene>
<dbReference type="RefSeq" id="XP_040745370.1">
    <property type="nucleotide sequence ID" value="XM_040889156.1"/>
</dbReference>